<dbReference type="OrthoDB" id="8138607at2"/>
<reference evidence="2" key="1">
    <citation type="submission" date="2006-03" db="EMBL/GenBank/DDBJ databases">
        <title>Complete sequence of Rhodopseudomonas palustris BisB18.</title>
        <authorList>
            <consortium name="US DOE Joint Genome Institute"/>
            <person name="Copeland A."/>
            <person name="Lucas S."/>
            <person name="Lapidus A."/>
            <person name="Barry K."/>
            <person name="Detter J.C."/>
            <person name="Glavina del Rio T."/>
            <person name="Hammon N."/>
            <person name="Israni S."/>
            <person name="Dalin E."/>
            <person name="Tice H."/>
            <person name="Pitluck S."/>
            <person name="Chain P."/>
            <person name="Malfatti S."/>
            <person name="Shin M."/>
            <person name="Vergez L."/>
            <person name="Schmutz J."/>
            <person name="Larimer F."/>
            <person name="Land M."/>
            <person name="Hauser L."/>
            <person name="Pelletier D.A."/>
            <person name="Kyrpides N."/>
            <person name="Anderson I."/>
            <person name="Oda Y."/>
            <person name="Harwood C.S."/>
            <person name="Richardson P."/>
        </authorList>
    </citation>
    <scope>NUCLEOTIDE SEQUENCE [LARGE SCALE GENOMIC DNA]</scope>
    <source>
        <strain evidence="2">BisB18</strain>
    </source>
</reference>
<dbReference type="KEGG" id="rpc:RPC_3112"/>
<accession>Q212N2</accession>
<dbReference type="HOGENOM" id="CLU_1174704_0_0_5"/>
<dbReference type="AlphaFoldDB" id="Q212N2"/>
<proteinExistence type="predicted"/>
<protein>
    <submittedName>
        <fullName evidence="2">Uncharacterized protein</fullName>
    </submittedName>
</protein>
<feature type="region of interest" description="Disordered" evidence="1">
    <location>
        <begin position="217"/>
        <end position="236"/>
    </location>
</feature>
<dbReference type="RefSeq" id="WP_011473545.1">
    <property type="nucleotide sequence ID" value="NC_007925.1"/>
</dbReference>
<sequence>MNAIASSSPASNSSAALLQSGLKPESAAATTTANGGAAPASTTTAAAKVELSEHAKAMLAKAQADAQAVADLKMTFDERLEKRSDALAQKLTKAFAFFNVNLDDSVRLQVDKFGNVTTEGPWKKKIEKLFADDPDLAKELKAIAGLNALKAASTALELYNKEKGATAGSKQQQEAWTKYNIRSINIQTLSSVMSLTDGKLRSAAVDYIDAIADPTGTGAAGADAGEKQREVANRLA</sequence>
<gene>
    <name evidence="2" type="ordered locus">RPC_3112</name>
</gene>
<dbReference type="EMBL" id="CP000301">
    <property type="protein sequence ID" value="ABD88654.1"/>
    <property type="molecule type" value="Genomic_DNA"/>
</dbReference>
<dbReference type="eggNOG" id="ENOG5034626">
    <property type="taxonomic scope" value="Bacteria"/>
</dbReference>
<feature type="compositionally biased region" description="Low complexity" evidence="1">
    <location>
        <begin position="1"/>
        <end position="16"/>
    </location>
</feature>
<feature type="region of interest" description="Disordered" evidence="1">
    <location>
        <begin position="1"/>
        <end position="40"/>
    </location>
</feature>
<feature type="compositionally biased region" description="Low complexity" evidence="1">
    <location>
        <begin position="26"/>
        <end position="40"/>
    </location>
</feature>
<name>Q212N2_RHOPB</name>
<evidence type="ECO:0000313" key="2">
    <source>
        <dbReference type="EMBL" id="ABD88654.1"/>
    </source>
</evidence>
<organism evidence="2">
    <name type="scientific">Rhodopseudomonas palustris (strain BisB18)</name>
    <dbReference type="NCBI Taxonomy" id="316056"/>
    <lineage>
        <taxon>Bacteria</taxon>
        <taxon>Pseudomonadati</taxon>
        <taxon>Pseudomonadota</taxon>
        <taxon>Alphaproteobacteria</taxon>
        <taxon>Hyphomicrobiales</taxon>
        <taxon>Nitrobacteraceae</taxon>
        <taxon>Rhodopseudomonas</taxon>
    </lineage>
</organism>
<feature type="compositionally biased region" description="Basic and acidic residues" evidence="1">
    <location>
        <begin position="224"/>
        <end position="236"/>
    </location>
</feature>
<evidence type="ECO:0000256" key="1">
    <source>
        <dbReference type="SAM" id="MobiDB-lite"/>
    </source>
</evidence>